<dbReference type="EMBL" id="MDEH01000014">
    <property type="protein sequence ID" value="PPU70924.1"/>
    <property type="molecule type" value="Genomic_DNA"/>
</dbReference>
<gene>
    <name evidence="1" type="ORF">XmelCFBP4644_18100</name>
</gene>
<reference evidence="1 2" key="1">
    <citation type="submission" date="2016-08" db="EMBL/GenBank/DDBJ databases">
        <authorList>
            <person name="Seilhamer J.J."/>
        </authorList>
    </citation>
    <scope>NUCLEOTIDE SEQUENCE [LARGE SCALE GENOMIC DNA]</scope>
    <source>
        <strain evidence="1 2">CFBP4644</strain>
    </source>
</reference>
<dbReference type="AlphaFoldDB" id="A0A2S7DB16"/>
<accession>A0A2S7DB16</accession>
<evidence type="ECO:0000313" key="2">
    <source>
        <dbReference type="Proteomes" id="UP000239865"/>
    </source>
</evidence>
<comment type="caution">
    <text evidence="1">The sequence shown here is derived from an EMBL/GenBank/DDBJ whole genome shotgun (WGS) entry which is preliminary data.</text>
</comment>
<sequence>MVAVLGLFQEGVAMSTAPPMPAPVPVDLLPASARRLRWDMGEVLRRLVARAAVEQAREHTAHPLSRQLAVLPHTSRRLSARRTVPLQQCVAATITRHHPEAP</sequence>
<dbReference type="OrthoDB" id="6048106at2"/>
<organism evidence="1 2">
    <name type="scientific">Xanthomonas melonis</name>
    <dbReference type="NCBI Taxonomy" id="56456"/>
    <lineage>
        <taxon>Bacteria</taxon>
        <taxon>Pseudomonadati</taxon>
        <taxon>Pseudomonadota</taxon>
        <taxon>Gammaproteobacteria</taxon>
        <taxon>Lysobacterales</taxon>
        <taxon>Lysobacteraceae</taxon>
        <taxon>Xanthomonas</taxon>
    </lineage>
</organism>
<evidence type="ECO:0000313" key="1">
    <source>
        <dbReference type="EMBL" id="PPU70924.1"/>
    </source>
</evidence>
<name>A0A2S7DB16_9XANT</name>
<dbReference type="Proteomes" id="UP000239865">
    <property type="component" value="Unassembled WGS sequence"/>
</dbReference>
<proteinExistence type="predicted"/>
<protein>
    <submittedName>
        <fullName evidence="1">Uncharacterized protein</fullName>
    </submittedName>
</protein>